<evidence type="ECO:0000256" key="1">
    <source>
        <dbReference type="ARBA" id="ARBA00001917"/>
    </source>
</evidence>
<dbReference type="HAMAP" id="MF_00354">
    <property type="entry name" value="Idi_2"/>
    <property type="match status" value="1"/>
</dbReference>
<dbReference type="EC" id="5.3.3.2" evidence="11"/>
<dbReference type="GO" id="GO:0010181">
    <property type="term" value="F:FMN binding"/>
    <property type="evidence" value="ECO:0007669"/>
    <property type="project" value="UniProtKB-UniRule"/>
</dbReference>
<feature type="binding site" evidence="11">
    <location>
        <position position="214"/>
    </location>
    <ligand>
        <name>FMN</name>
        <dbReference type="ChEBI" id="CHEBI:58210"/>
    </ligand>
</feature>
<comment type="catalytic activity">
    <reaction evidence="11">
        <text>isopentenyl diphosphate = dimethylallyl diphosphate</text>
        <dbReference type="Rhea" id="RHEA:23284"/>
        <dbReference type="ChEBI" id="CHEBI:57623"/>
        <dbReference type="ChEBI" id="CHEBI:128769"/>
        <dbReference type="EC" id="5.3.3.2"/>
    </reaction>
</comment>
<evidence type="ECO:0000313" key="14">
    <source>
        <dbReference type="Proteomes" id="UP000255124"/>
    </source>
</evidence>
<evidence type="ECO:0000256" key="6">
    <source>
        <dbReference type="ARBA" id="ARBA00022842"/>
    </source>
</evidence>
<evidence type="ECO:0000259" key="12">
    <source>
        <dbReference type="Pfam" id="PF01070"/>
    </source>
</evidence>
<feature type="binding site" evidence="11">
    <location>
        <begin position="260"/>
        <end position="262"/>
    </location>
    <ligand>
        <name>FMN</name>
        <dbReference type="ChEBI" id="CHEBI:58210"/>
    </ligand>
</feature>
<feature type="binding site" evidence="11">
    <location>
        <position position="152"/>
    </location>
    <ligand>
        <name>substrate</name>
    </ligand>
</feature>
<comment type="subunit">
    <text evidence="10 11">Homooctamer. Dimer of tetramers.</text>
</comment>
<dbReference type="SUPFAM" id="SSF51395">
    <property type="entry name" value="FMN-linked oxidoreductases"/>
    <property type="match status" value="1"/>
</dbReference>
<feature type="binding site" evidence="11">
    <location>
        <position position="184"/>
    </location>
    <ligand>
        <name>FMN</name>
        <dbReference type="ChEBI" id="CHEBI:58210"/>
    </ligand>
</feature>
<comment type="caution">
    <text evidence="11">Lacks conserved residue(s) required for the propagation of feature annotation.</text>
</comment>
<gene>
    <name evidence="11 13" type="primary">fni</name>
    <name evidence="13" type="ORF">NCTC9810_01346</name>
</gene>
<dbReference type="GO" id="GO:0004452">
    <property type="term" value="F:isopentenyl-diphosphate delta-isomerase activity"/>
    <property type="evidence" value="ECO:0007669"/>
    <property type="project" value="UniProtKB-UniRule"/>
</dbReference>
<keyword evidence="9 11" id="KW-0413">Isomerase</keyword>
<dbReference type="AlphaFoldDB" id="A0A380WVI8"/>
<dbReference type="PIRSF" id="PIRSF003314">
    <property type="entry name" value="IPP_isomerase"/>
    <property type="match status" value="1"/>
</dbReference>
<dbReference type="GO" id="GO:0005737">
    <property type="term" value="C:cytoplasm"/>
    <property type="evidence" value="ECO:0007669"/>
    <property type="project" value="UniProtKB-SubCell"/>
</dbReference>
<feature type="binding site" evidence="11">
    <location>
        <position position="94"/>
    </location>
    <ligand>
        <name>FMN</name>
        <dbReference type="ChEBI" id="CHEBI:58210"/>
    </ligand>
</feature>
<keyword evidence="4 11" id="KW-0288">FMN</keyword>
<feature type="binding site" evidence="11">
    <location>
        <position position="153"/>
    </location>
    <ligand>
        <name>Mg(2+)</name>
        <dbReference type="ChEBI" id="CHEBI:18420"/>
    </ligand>
</feature>
<feature type="binding site" evidence="11">
    <location>
        <begin position="8"/>
        <end position="9"/>
    </location>
    <ligand>
        <name>substrate</name>
    </ligand>
</feature>
<evidence type="ECO:0000256" key="10">
    <source>
        <dbReference type="ARBA" id="ARBA00025810"/>
    </source>
</evidence>
<evidence type="ECO:0000256" key="11">
    <source>
        <dbReference type="HAMAP-Rule" id="MF_00354"/>
    </source>
</evidence>
<dbReference type="RefSeq" id="WP_115595601.1">
    <property type="nucleotide sequence ID" value="NZ_UFTA01000002.1"/>
</dbReference>
<dbReference type="Gene3D" id="3.20.20.70">
    <property type="entry name" value="Aldolase class I"/>
    <property type="match status" value="1"/>
</dbReference>
<reference evidence="13 14" key="1">
    <citation type="submission" date="2018-06" db="EMBL/GenBank/DDBJ databases">
        <authorList>
            <consortium name="Pathogen Informatics"/>
            <person name="Doyle S."/>
        </authorList>
    </citation>
    <scope>NUCLEOTIDE SEQUENCE [LARGE SCALE GENOMIC DNA]</scope>
    <source>
        <strain evidence="13 14">NCTC9810</strain>
    </source>
</reference>
<dbReference type="InterPro" id="IPR013785">
    <property type="entry name" value="Aldolase_TIM"/>
</dbReference>
<sequence>MNSQRRERKDAHIENYLRSKSKESTLLDNVYIEHNAISDVSLDEIDTSIEFMDKKISMPLMIDAMTGGGSVSISINEDLSSICESLNIPMAVGSESIALSEEDSRESFELVKYKENLFRIGNLGFEREYEDFIFARDLIDANAMQVHLNLAQELVMKEGDNSYYSSLELIEKLVNDFDYPIIVKETGSGISKPVAKKLIDVGVKYIDVAGKGGTNFIEIEDLRDFEVDYSDLYNWGIPTAKSIIDIRSISDDTFIIASGGVRTAMDLAKSIIIGADMAAMTGEVLNYLLHGGYDACESFLKEINLKLKIIMALLGVRNIDELKNVDYKLTGELKELIEG</sequence>
<comment type="similarity">
    <text evidence="11">Belongs to the IPP isomerase type 2 family.</text>
</comment>
<organism evidence="13 14">
    <name type="scientific">Anaerococcus octavius</name>
    <dbReference type="NCBI Taxonomy" id="54007"/>
    <lineage>
        <taxon>Bacteria</taxon>
        <taxon>Bacillati</taxon>
        <taxon>Bacillota</taxon>
        <taxon>Tissierellia</taxon>
        <taxon>Tissierellales</taxon>
        <taxon>Peptoniphilaceae</taxon>
        <taxon>Anaerococcus</taxon>
    </lineage>
</organism>
<evidence type="ECO:0000313" key="13">
    <source>
        <dbReference type="EMBL" id="SUU92996.1"/>
    </source>
</evidence>
<dbReference type="PANTHER" id="PTHR43665">
    <property type="entry name" value="ISOPENTENYL-DIPHOSPHATE DELTA-ISOMERASE"/>
    <property type="match status" value="1"/>
</dbReference>
<evidence type="ECO:0000256" key="5">
    <source>
        <dbReference type="ARBA" id="ARBA00022723"/>
    </source>
</evidence>
<evidence type="ECO:0000256" key="8">
    <source>
        <dbReference type="ARBA" id="ARBA00023229"/>
    </source>
</evidence>
<protein>
    <recommendedName>
        <fullName evidence="11">Isopentenyl-diphosphate delta-isomerase</fullName>
        <shortName evidence="11">IPP isomerase</shortName>
        <ecNumber evidence="11">5.3.3.2</ecNumber>
    </recommendedName>
    <alternativeName>
        <fullName evidence="11">Isopentenyl diphosphate:dimethylallyl diphosphate isomerase</fullName>
    </alternativeName>
    <alternativeName>
        <fullName evidence="11">Isopentenyl pyrophosphate isomerase</fullName>
    </alternativeName>
    <alternativeName>
        <fullName evidence="11">Type 2 isopentenyl diphosphate isomerase</fullName>
        <shortName evidence="11">IDI-2</shortName>
    </alternativeName>
</protein>
<dbReference type="EMBL" id="UFTA01000002">
    <property type="protein sequence ID" value="SUU92996.1"/>
    <property type="molecule type" value="Genomic_DNA"/>
</dbReference>
<keyword evidence="3 11" id="KW-0285">Flavoprotein</keyword>
<comment type="cofactor">
    <cofactor evidence="1 11">
        <name>FMN</name>
        <dbReference type="ChEBI" id="CHEBI:58210"/>
    </cofactor>
</comment>
<comment type="subcellular location">
    <subcellularLocation>
        <location evidence="11">Cytoplasm</location>
    </subcellularLocation>
</comment>
<evidence type="ECO:0000256" key="4">
    <source>
        <dbReference type="ARBA" id="ARBA00022643"/>
    </source>
</evidence>
<feature type="binding site" evidence="11">
    <location>
        <begin position="64"/>
        <end position="66"/>
    </location>
    <ligand>
        <name>FMN</name>
        <dbReference type="ChEBI" id="CHEBI:58210"/>
    </ligand>
</feature>
<feature type="binding site" evidence="11">
    <location>
        <position position="122"/>
    </location>
    <ligand>
        <name>FMN</name>
        <dbReference type="ChEBI" id="CHEBI:58210"/>
    </ligand>
</feature>
<accession>A0A380WVI8</accession>
<dbReference type="GO" id="GO:0016491">
    <property type="term" value="F:oxidoreductase activity"/>
    <property type="evidence" value="ECO:0007669"/>
    <property type="project" value="InterPro"/>
</dbReference>
<dbReference type="OrthoDB" id="9795032at2"/>
<proteinExistence type="inferred from homology"/>
<dbReference type="InterPro" id="IPR011179">
    <property type="entry name" value="IPdP_isomerase"/>
</dbReference>
<dbReference type="GO" id="GO:0008299">
    <property type="term" value="P:isoprenoid biosynthetic process"/>
    <property type="evidence" value="ECO:0007669"/>
    <property type="project" value="UniProtKB-UniRule"/>
</dbReference>
<comment type="function">
    <text evidence="11">Involved in the biosynthesis of isoprenoids. Catalyzes the 1,3-allylic rearrangement of the homoallylic substrate isopentenyl (IPP) to its allylic isomer, dimethylallyl diphosphate (DMAPP).</text>
</comment>
<keyword evidence="8 11" id="KW-0414">Isoprene biosynthesis</keyword>
<dbReference type="Pfam" id="PF01070">
    <property type="entry name" value="FMN_dh"/>
    <property type="match status" value="1"/>
</dbReference>
<name>A0A380WVI8_9FIRM</name>
<keyword evidence="7 11" id="KW-0521">NADP</keyword>
<dbReference type="PANTHER" id="PTHR43665:SF1">
    <property type="entry name" value="ISOPENTENYL-DIPHOSPHATE DELTA-ISOMERASE"/>
    <property type="match status" value="1"/>
</dbReference>
<evidence type="ECO:0000256" key="3">
    <source>
        <dbReference type="ARBA" id="ARBA00022630"/>
    </source>
</evidence>
<dbReference type="GO" id="GO:0070402">
    <property type="term" value="F:NADPH binding"/>
    <property type="evidence" value="ECO:0007669"/>
    <property type="project" value="UniProtKB-UniRule"/>
</dbReference>
<dbReference type="NCBIfam" id="TIGR02151">
    <property type="entry name" value="IPP_isom_2"/>
    <property type="match status" value="1"/>
</dbReference>
<keyword evidence="6 11" id="KW-0460">Magnesium</keyword>
<dbReference type="GO" id="GO:0000287">
    <property type="term" value="F:magnesium ion binding"/>
    <property type="evidence" value="ECO:0007669"/>
    <property type="project" value="UniProtKB-UniRule"/>
</dbReference>
<dbReference type="InterPro" id="IPR000262">
    <property type="entry name" value="FMN-dep_DH"/>
</dbReference>
<dbReference type="Proteomes" id="UP000255124">
    <property type="component" value="Unassembled WGS sequence"/>
</dbReference>
<keyword evidence="5 11" id="KW-0479">Metal-binding</keyword>
<keyword evidence="2 11" id="KW-0963">Cytoplasm</keyword>
<evidence type="ECO:0000256" key="2">
    <source>
        <dbReference type="ARBA" id="ARBA00022490"/>
    </source>
</evidence>
<evidence type="ECO:0000256" key="7">
    <source>
        <dbReference type="ARBA" id="ARBA00022857"/>
    </source>
</evidence>
<dbReference type="CDD" id="cd02811">
    <property type="entry name" value="IDI-2_FMN"/>
    <property type="match status" value="1"/>
</dbReference>
<evidence type="ECO:0000256" key="9">
    <source>
        <dbReference type="ARBA" id="ARBA00023235"/>
    </source>
</evidence>
<comment type="cofactor">
    <cofactor evidence="11">
        <name>Mg(2+)</name>
        <dbReference type="ChEBI" id="CHEBI:18420"/>
    </cofactor>
</comment>
<comment type="cofactor">
    <cofactor evidence="11">
        <name>NADPH</name>
        <dbReference type="ChEBI" id="CHEBI:57783"/>
    </cofactor>
</comment>
<feature type="domain" description="FMN-dependent dehydrogenase" evidence="12">
    <location>
        <begin position="166"/>
        <end position="324"/>
    </location>
</feature>